<dbReference type="InterPro" id="IPR014980">
    <property type="entry name" value="DOPA_dioxygen"/>
</dbReference>
<comment type="caution">
    <text evidence="2">The sequence shown here is derived from an EMBL/GenBank/DDBJ whole genome shotgun (WGS) entry which is preliminary data.</text>
</comment>
<feature type="region of interest" description="Disordered" evidence="1">
    <location>
        <begin position="1"/>
        <end position="48"/>
    </location>
</feature>
<dbReference type="EMBL" id="MU155164">
    <property type="protein sequence ID" value="KAF9482564.1"/>
    <property type="molecule type" value="Genomic_DNA"/>
</dbReference>
<evidence type="ECO:0000256" key="1">
    <source>
        <dbReference type="SAM" id="MobiDB-lite"/>
    </source>
</evidence>
<dbReference type="PANTHER" id="PTHR36423">
    <property type="entry name" value="AFR070WP"/>
    <property type="match status" value="1"/>
</dbReference>
<protein>
    <recommendedName>
        <fullName evidence="4">DOPA 4,5-dioxygenase</fullName>
    </recommendedName>
</protein>
<sequence>MAYPTSPLAPYTSDPNYHPLPTDKFNPDGKSLVNPPREGLSPAYDRFPEPIVPSNNGFDFHVYYMPTNKEEFEYARELHERIRREFPEFRIYRFWDHPVGPHPTAMFEVNTFTPHQTGVLFSWLTVHRGPCSVLIHPNTGNAHKDHSELMSWMGRPWPLWDGLLKKIPSGTRGTPAPTANAPANATLTSTAPAPAPASST</sequence>
<dbReference type="Proteomes" id="UP000807469">
    <property type="component" value="Unassembled WGS sequence"/>
</dbReference>
<feature type="compositionally biased region" description="Low complexity" evidence="1">
    <location>
        <begin position="174"/>
        <end position="200"/>
    </location>
</feature>
<dbReference type="Gene3D" id="3.30.70.1240">
    <property type="entry name" value="DOPA-like domains"/>
    <property type="match status" value="1"/>
</dbReference>
<dbReference type="SUPFAM" id="SSF143410">
    <property type="entry name" value="DOPA-like"/>
    <property type="match status" value="1"/>
</dbReference>
<feature type="region of interest" description="Disordered" evidence="1">
    <location>
        <begin position="168"/>
        <end position="200"/>
    </location>
</feature>
<organism evidence="2 3">
    <name type="scientific">Pholiota conissans</name>
    <dbReference type="NCBI Taxonomy" id="109636"/>
    <lineage>
        <taxon>Eukaryota</taxon>
        <taxon>Fungi</taxon>
        <taxon>Dikarya</taxon>
        <taxon>Basidiomycota</taxon>
        <taxon>Agaricomycotina</taxon>
        <taxon>Agaricomycetes</taxon>
        <taxon>Agaricomycetidae</taxon>
        <taxon>Agaricales</taxon>
        <taxon>Agaricineae</taxon>
        <taxon>Strophariaceae</taxon>
        <taxon>Pholiota</taxon>
    </lineage>
</organism>
<keyword evidence="3" id="KW-1185">Reference proteome</keyword>
<dbReference type="AlphaFoldDB" id="A0A9P5Z9R2"/>
<evidence type="ECO:0000313" key="3">
    <source>
        <dbReference type="Proteomes" id="UP000807469"/>
    </source>
</evidence>
<dbReference type="OrthoDB" id="9970095at2759"/>
<evidence type="ECO:0008006" key="4">
    <source>
        <dbReference type="Google" id="ProtNLM"/>
    </source>
</evidence>
<proteinExistence type="predicted"/>
<dbReference type="PANTHER" id="PTHR36423:SF2">
    <property type="entry name" value="AFR070WP"/>
    <property type="match status" value="1"/>
</dbReference>
<gene>
    <name evidence="2" type="ORF">BDN70DRAFT_919044</name>
</gene>
<accession>A0A9P5Z9R2</accession>
<reference evidence="2" key="1">
    <citation type="submission" date="2020-11" db="EMBL/GenBank/DDBJ databases">
        <authorList>
            <consortium name="DOE Joint Genome Institute"/>
            <person name="Ahrendt S."/>
            <person name="Riley R."/>
            <person name="Andreopoulos W."/>
            <person name="Labutti K."/>
            <person name="Pangilinan J."/>
            <person name="Ruiz-Duenas F.J."/>
            <person name="Barrasa J.M."/>
            <person name="Sanchez-Garcia M."/>
            <person name="Camarero S."/>
            <person name="Miyauchi S."/>
            <person name="Serrano A."/>
            <person name="Linde D."/>
            <person name="Babiker R."/>
            <person name="Drula E."/>
            <person name="Ayuso-Fernandez I."/>
            <person name="Pacheco R."/>
            <person name="Padilla G."/>
            <person name="Ferreira P."/>
            <person name="Barriuso J."/>
            <person name="Kellner H."/>
            <person name="Castanera R."/>
            <person name="Alfaro M."/>
            <person name="Ramirez L."/>
            <person name="Pisabarro A.G."/>
            <person name="Kuo A."/>
            <person name="Tritt A."/>
            <person name="Lipzen A."/>
            <person name="He G."/>
            <person name="Yan M."/>
            <person name="Ng V."/>
            <person name="Cullen D."/>
            <person name="Martin F."/>
            <person name="Rosso M.-N."/>
            <person name="Henrissat B."/>
            <person name="Hibbett D."/>
            <person name="Martinez A.T."/>
            <person name="Grigoriev I.V."/>
        </authorList>
    </citation>
    <scope>NUCLEOTIDE SEQUENCE</scope>
    <source>
        <strain evidence="2">CIRM-BRFM 674</strain>
    </source>
</reference>
<evidence type="ECO:0000313" key="2">
    <source>
        <dbReference type="EMBL" id="KAF9482564.1"/>
    </source>
</evidence>
<dbReference type="Pfam" id="PF08883">
    <property type="entry name" value="DOPA_dioxygen"/>
    <property type="match status" value="1"/>
</dbReference>
<dbReference type="InterPro" id="IPR023389">
    <property type="entry name" value="DOPA-like_sf"/>
</dbReference>
<name>A0A9P5Z9R2_9AGAR</name>